<evidence type="ECO:0008006" key="3">
    <source>
        <dbReference type="Google" id="ProtNLM"/>
    </source>
</evidence>
<name>A0A8S9LA74_BRACR</name>
<comment type="caution">
    <text evidence="2">The sequence shown here is derived from an EMBL/GenBank/DDBJ whole genome shotgun (WGS) entry which is preliminary data.</text>
</comment>
<dbReference type="AlphaFoldDB" id="A0A8S9LA74"/>
<dbReference type="GO" id="GO:0009658">
    <property type="term" value="P:chloroplast organization"/>
    <property type="evidence" value="ECO:0007669"/>
    <property type="project" value="InterPro"/>
</dbReference>
<feature type="coiled-coil region" evidence="1">
    <location>
        <begin position="57"/>
        <end position="127"/>
    </location>
</feature>
<dbReference type="GO" id="GO:0009513">
    <property type="term" value="C:etioplast"/>
    <property type="evidence" value="ECO:0007669"/>
    <property type="project" value="TreeGrafter"/>
</dbReference>
<evidence type="ECO:0000256" key="1">
    <source>
        <dbReference type="SAM" id="Coils"/>
    </source>
</evidence>
<dbReference type="GO" id="GO:0010239">
    <property type="term" value="P:chloroplast mRNA processing"/>
    <property type="evidence" value="ECO:0007669"/>
    <property type="project" value="InterPro"/>
</dbReference>
<dbReference type="GO" id="GO:0071482">
    <property type="term" value="P:cellular response to light stimulus"/>
    <property type="evidence" value="ECO:0007669"/>
    <property type="project" value="TreeGrafter"/>
</dbReference>
<accession>A0A8S9LA74</accession>
<keyword evidence="1" id="KW-0175">Coiled coil</keyword>
<protein>
    <recommendedName>
        <fullName evidence="3">Protein PALE CRESS, chloroplastic</fullName>
    </recommendedName>
</protein>
<dbReference type="GO" id="GO:0009507">
    <property type="term" value="C:chloroplast"/>
    <property type="evidence" value="ECO:0007669"/>
    <property type="project" value="TreeGrafter"/>
</dbReference>
<dbReference type="InterPro" id="IPR034563">
    <property type="entry name" value="PALE_CRESS"/>
</dbReference>
<dbReference type="EMBL" id="QGKY02000094">
    <property type="protein sequence ID" value="KAF2603685.1"/>
    <property type="molecule type" value="Genomic_DNA"/>
</dbReference>
<dbReference type="GO" id="GO:0009537">
    <property type="term" value="C:proplastid"/>
    <property type="evidence" value="ECO:0007669"/>
    <property type="project" value="TreeGrafter"/>
</dbReference>
<feature type="coiled-coil region" evidence="1">
    <location>
        <begin position="193"/>
        <end position="263"/>
    </location>
</feature>
<evidence type="ECO:0000313" key="2">
    <source>
        <dbReference type="EMBL" id="KAF2603685.1"/>
    </source>
</evidence>
<organism evidence="2">
    <name type="scientific">Brassica cretica</name>
    <name type="common">Mustard</name>
    <dbReference type="NCBI Taxonomy" id="69181"/>
    <lineage>
        <taxon>Eukaryota</taxon>
        <taxon>Viridiplantae</taxon>
        <taxon>Streptophyta</taxon>
        <taxon>Embryophyta</taxon>
        <taxon>Tracheophyta</taxon>
        <taxon>Spermatophyta</taxon>
        <taxon>Magnoliopsida</taxon>
        <taxon>eudicotyledons</taxon>
        <taxon>Gunneridae</taxon>
        <taxon>Pentapetalae</taxon>
        <taxon>rosids</taxon>
        <taxon>malvids</taxon>
        <taxon>Brassicales</taxon>
        <taxon>Brassicaceae</taxon>
        <taxon>Brassiceae</taxon>
        <taxon>Brassica</taxon>
    </lineage>
</organism>
<dbReference type="PANTHER" id="PTHR37219:SF1">
    <property type="entry name" value="PROTEIN PALE CRESS, CHLOROPLASTIC"/>
    <property type="match status" value="1"/>
</dbReference>
<reference evidence="2" key="1">
    <citation type="submission" date="2019-12" db="EMBL/GenBank/DDBJ databases">
        <title>Genome sequencing and annotation of Brassica cretica.</title>
        <authorList>
            <person name="Studholme D.J."/>
            <person name="Sarris P.F."/>
        </authorList>
    </citation>
    <scope>NUCLEOTIDE SEQUENCE</scope>
    <source>
        <strain evidence="2">PFS-102/07</strain>
        <tissue evidence="2">Leaf</tissue>
    </source>
</reference>
<dbReference type="GO" id="GO:0009965">
    <property type="term" value="P:leaf morphogenesis"/>
    <property type="evidence" value="ECO:0007669"/>
    <property type="project" value="TreeGrafter"/>
</dbReference>
<dbReference type="GO" id="GO:0009501">
    <property type="term" value="C:amyloplast"/>
    <property type="evidence" value="ECO:0007669"/>
    <property type="project" value="TreeGrafter"/>
</dbReference>
<proteinExistence type="predicted"/>
<sequence>MASTSLVLTIAPPLFSPALKKKTMTTEPSVKFRRRCSGKEEVLLEGMPPEYYDDEWQARQREKTKELRRMQREEEEEEERKIEEYREIGLRLKEFPEEDLRKARKLVSSFITAAEEVEERIEEAAEKGELDELVLMIVWNRLDLARRDDEKDAIRSLDLLYRRVEKKRCSGKKEEEEVLLEGMPPEYYDDEWQARQREKTKELRRMQREEEEEEERKIEEYREIGLRLKEFPEEDLRKARKLVSSFITAAEEVEERIEEAAEKGELDELVLMIVWNRLDLARRDDEKDAIRSLDLLYRRVEVCFSVSLQVIGLKVNPYIFGSFQTEILKRQASPAMKLLNDLLNMHDGFGDDAWLKDCRKRMAETFPREDPFSILMPPGFDIDMVPPF</sequence>
<gene>
    <name evidence="2" type="ORF">F2Q70_00024183</name>
</gene>
<dbReference type="PANTHER" id="PTHR37219">
    <property type="entry name" value="PROTEIN PALE CRESS, CHLOROPLASTIC"/>
    <property type="match status" value="1"/>
</dbReference>
<dbReference type="GO" id="GO:0009509">
    <property type="term" value="C:chromoplast"/>
    <property type="evidence" value="ECO:0007669"/>
    <property type="project" value="TreeGrafter"/>
</dbReference>